<dbReference type="InterPro" id="IPR026854">
    <property type="entry name" value="VPS13_N"/>
</dbReference>
<evidence type="ECO:0000256" key="2">
    <source>
        <dbReference type="ARBA" id="ARBA00022448"/>
    </source>
</evidence>
<name>A0A813LRW7_POLGL</name>
<protein>
    <recommendedName>
        <fullName evidence="3">Chorein N-terminal domain-containing protein</fullName>
    </recommendedName>
</protein>
<dbReference type="GO" id="GO:0045053">
    <property type="term" value="P:protein retention in Golgi apparatus"/>
    <property type="evidence" value="ECO:0007669"/>
    <property type="project" value="TreeGrafter"/>
</dbReference>
<dbReference type="EMBL" id="CAJNNW010037428">
    <property type="protein sequence ID" value="CAE8741723.1"/>
    <property type="molecule type" value="Genomic_DNA"/>
</dbReference>
<dbReference type="PANTHER" id="PTHR16166:SF93">
    <property type="entry name" value="INTERMEMBRANE LIPID TRANSFER PROTEIN VPS13"/>
    <property type="match status" value="1"/>
</dbReference>
<proteinExistence type="inferred from homology"/>
<reference evidence="4" key="1">
    <citation type="submission" date="2021-02" db="EMBL/GenBank/DDBJ databases">
        <authorList>
            <person name="Dougan E. K."/>
            <person name="Rhodes N."/>
            <person name="Thang M."/>
            <person name="Chan C."/>
        </authorList>
    </citation>
    <scope>NUCLEOTIDE SEQUENCE</scope>
</reference>
<dbReference type="InterPro" id="IPR026847">
    <property type="entry name" value="VPS13"/>
</dbReference>
<evidence type="ECO:0000313" key="4">
    <source>
        <dbReference type="EMBL" id="CAE8741723.1"/>
    </source>
</evidence>
<evidence type="ECO:0000256" key="1">
    <source>
        <dbReference type="ARBA" id="ARBA00006545"/>
    </source>
</evidence>
<accession>A0A813LRW7</accession>
<comment type="caution">
    <text evidence="4">The sequence shown here is derived from an EMBL/GenBank/DDBJ whole genome shotgun (WGS) entry which is preliminary data.</text>
</comment>
<feature type="domain" description="Chorein N-terminal" evidence="3">
    <location>
        <begin position="1"/>
        <end position="220"/>
    </location>
</feature>
<keyword evidence="2" id="KW-0813">Transport</keyword>
<organism evidence="4 5">
    <name type="scientific">Polarella glacialis</name>
    <name type="common">Dinoflagellate</name>
    <dbReference type="NCBI Taxonomy" id="89957"/>
    <lineage>
        <taxon>Eukaryota</taxon>
        <taxon>Sar</taxon>
        <taxon>Alveolata</taxon>
        <taxon>Dinophyceae</taxon>
        <taxon>Suessiales</taxon>
        <taxon>Suessiaceae</taxon>
        <taxon>Polarella</taxon>
    </lineage>
</organism>
<dbReference type="AlphaFoldDB" id="A0A813LRW7"/>
<dbReference type="GO" id="GO:0006623">
    <property type="term" value="P:protein targeting to vacuole"/>
    <property type="evidence" value="ECO:0007669"/>
    <property type="project" value="TreeGrafter"/>
</dbReference>
<dbReference type="Pfam" id="PF12624">
    <property type="entry name" value="VPS13_N"/>
    <property type="match status" value="1"/>
</dbReference>
<evidence type="ECO:0000259" key="3">
    <source>
        <dbReference type="Pfam" id="PF12624"/>
    </source>
</evidence>
<sequence>MLESALEQLLLQFLEPYVDGITRDKLHLGVFSGSLVLDDLQVRPEALAILGWEGFRVRSGKIGKITLSIPWTKLYSGKVRASIESLHLEVESLGENSKRISEADLINEMRENKQKAIEVRMNQLQDLVESRREGEDDKSEAQGKKEKPGVGKIISNITIVLKDVHLSFFNGERGLACGMEFPKLAVLSTDHTFRPRDDSSVDLGPEKSMYKLLQLQQLGIA</sequence>
<dbReference type="Proteomes" id="UP000626109">
    <property type="component" value="Unassembled WGS sequence"/>
</dbReference>
<evidence type="ECO:0000313" key="5">
    <source>
        <dbReference type="Proteomes" id="UP000626109"/>
    </source>
</evidence>
<gene>
    <name evidence="4" type="ORF">PGLA2088_LOCUS50631</name>
</gene>
<comment type="similarity">
    <text evidence="1">Belongs to the VPS13 family.</text>
</comment>
<dbReference type="PANTHER" id="PTHR16166">
    <property type="entry name" value="VACUOLAR PROTEIN SORTING-ASSOCIATED PROTEIN VPS13"/>
    <property type="match status" value="1"/>
</dbReference>